<organism evidence="1 2">
    <name type="scientific">[Myrmecia] bisecta</name>
    <dbReference type="NCBI Taxonomy" id="41462"/>
    <lineage>
        <taxon>Eukaryota</taxon>
        <taxon>Viridiplantae</taxon>
        <taxon>Chlorophyta</taxon>
        <taxon>core chlorophytes</taxon>
        <taxon>Trebouxiophyceae</taxon>
        <taxon>Trebouxiales</taxon>
        <taxon>Trebouxiaceae</taxon>
        <taxon>Myrmecia</taxon>
    </lineage>
</organism>
<comment type="caution">
    <text evidence="1">The sequence shown here is derived from an EMBL/GenBank/DDBJ whole genome shotgun (WGS) entry which is preliminary data.</text>
</comment>
<evidence type="ECO:0000313" key="2">
    <source>
        <dbReference type="Proteomes" id="UP001489004"/>
    </source>
</evidence>
<dbReference type="AlphaFoldDB" id="A0AAW1QSN6"/>
<reference evidence="1 2" key="1">
    <citation type="journal article" date="2024" name="Nat. Commun.">
        <title>Phylogenomics reveals the evolutionary origins of lichenization in chlorophyte algae.</title>
        <authorList>
            <person name="Puginier C."/>
            <person name="Libourel C."/>
            <person name="Otte J."/>
            <person name="Skaloud P."/>
            <person name="Haon M."/>
            <person name="Grisel S."/>
            <person name="Petersen M."/>
            <person name="Berrin J.G."/>
            <person name="Delaux P.M."/>
            <person name="Dal Grande F."/>
            <person name="Keller J."/>
        </authorList>
    </citation>
    <scope>NUCLEOTIDE SEQUENCE [LARGE SCALE GENOMIC DNA]</scope>
    <source>
        <strain evidence="1 2">SAG 2043</strain>
    </source>
</reference>
<sequence>MAGLLRASTLFWRCADPFSKALLTGTAARVCPSKGSSARLAAQLSRLSTAADQSSDGGHQRPFDQPSSYFCGMAGAAALAYPTVALCTGPQETADDEAADDPGTAEIKSPYIKQCLDGWKDTLPTGGAPLNQQVWPSYSKCFPNPLLHGGEPTPEQMQLKDSRVYFCAWHIFYRDILKATAAG</sequence>
<evidence type="ECO:0000313" key="1">
    <source>
        <dbReference type="EMBL" id="KAK9824438.1"/>
    </source>
</evidence>
<dbReference type="EMBL" id="JALJOR010000002">
    <property type="protein sequence ID" value="KAK9824438.1"/>
    <property type="molecule type" value="Genomic_DNA"/>
</dbReference>
<keyword evidence="2" id="KW-1185">Reference proteome</keyword>
<accession>A0AAW1QSN6</accession>
<name>A0AAW1QSN6_9CHLO</name>
<dbReference type="Proteomes" id="UP001489004">
    <property type="component" value="Unassembled WGS sequence"/>
</dbReference>
<protein>
    <submittedName>
        <fullName evidence="1">Uncharacterized protein</fullName>
    </submittedName>
</protein>
<proteinExistence type="predicted"/>
<gene>
    <name evidence="1" type="ORF">WJX72_010255</name>
</gene>